<comment type="caution">
    <text evidence="1">The sequence shown here is derived from an EMBL/GenBank/DDBJ whole genome shotgun (WGS) entry which is preliminary data.</text>
</comment>
<protein>
    <submittedName>
        <fullName evidence="1">Uncharacterized protein</fullName>
    </submittedName>
</protein>
<proteinExistence type="predicted"/>
<sequence length="72" mass="7821">MLAVGNDSRASFTCVLGIGWSYTKRDARRAETAEAKMNEVNETALKESGSHLAMCVCVALLFTEPSESHPQC</sequence>
<accession>A0AAE0YDH6</accession>
<dbReference type="AlphaFoldDB" id="A0AAE0YDH6"/>
<evidence type="ECO:0000313" key="1">
    <source>
        <dbReference type="EMBL" id="KAK3740231.1"/>
    </source>
</evidence>
<gene>
    <name evidence="1" type="ORF">RRG08_054252</name>
</gene>
<keyword evidence="2" id="KW-1185">Reference proteome</keyword>
<evidence type="ECO:0000313" key="2">
    <source>
        <dbReference type="Proteomes" id="UP001283361"/>
    </source>
</evidence>
<reference evidence="1" key="1">
    <citation type="journal article" date="2023" name="G3 (Bethesda)">
        <title>A reference genome for the long-term kleptoplast-retaining sea slug Elysia crispata morphotype clarki.</title>
        <authorList>
            <person name="Eastman K.E."/>
            <person name="Pendleton A.L."/>
            <person name="Shaikh M.A."/>
            <person name="Suttiyut T."/>
            <person name="Ogas R."/>
            <person name="Tomko P."/>
            <person name="Gavelis G."/>
            <person name="Widhalm J.R."/>
            <person name="Wisecaver J.H."/>
        </authorList>
    </citation>
    <scope>NUCLEOTIDE SEQUENCE</scope>
    <source>
        <strain evidence="1">ECLA1</strain>
    </source>
</reference>
<dbReference type="EMBL" id="JAWDGP010006482">
    <property type="protein sequence ID" value="KAK3740231.1"/>
    <property type="molecule type" value="Genomic_DNA"/>
</dbReference>
<organism evidence="1 2">
    <name type="scientific">Elysia crispata</name>
    <name type="common">lettuce slug</name>
    <dbReference type="NCBI Taxonomy" id="231223"/>
    <lineage>
        <taxon>Eukaryota</taxon>
        <taxon>Metazoa</taxon>
        <taxon>Spiralia</taxon>
        <taxon>Lophotrochozoa</taxon>
        <taxon>Mollusca</taxon>
        <taxon>Gastropoda</taxon>
        <taxon>Heterobranchia</taxon>
        <taxon>Euthyneura</taxon>
        <taxon>Panpulmonata</taxon>
        <taxon>Sacoglossa</taxon>
        <taxon>Placobranchoidea</taxon>
        <taxon>Plakobranchidae</taxon>
        <taxon>Elysia</taxon>
    </lineage>
</organism>
<name>A0AAE0YDH6_9GAST</name>
<dbReference type="Proteomes" id="UP001283361">
    <property type="component" value="Unassembled WGS sequence"/>
</dbReference>